<sequence>MSMNHVYKFHASLLKTGQHNHLPSLGRILLWCAATPSPKSLSYVRALFVYIPSPDTFAYNTIIRAHVAAHSSPSHAISFFTQMRQRGVPPDNFTFPFLLKACARLQLGQDVHALILKLGFDSDTYVQNALVSFYGACGSVELALNMFHAIHERDLVSWSSMIACFANNGFSNEALALFRQMLLAKNVMPDEVTMLSVISAVSSLRALELGQWVHNFINKSGLKLTVSLGTALIDMYSRCGSVDNSIEVFDEMPVKNVQTWTALSTGLAVHGRSREALRVFYEMKKAGLQPDHMSITGILVACSHGGLVEDGWRVFKSMKDEYGLEPMLEHYGCMVDLLGRAGLLCEAYEFVEKLPIRPNSVIWRTLLGACVNHNHLVLAEKVKKRLYKLDRYHDGDYVLLSNAYGGAGRWVEKANVRNSMRARRVNKKAGSSSISVDQIIHEFISGDNSHP</sequence>
<dbReference type="PANTHER" id="PTHR47926">
    <property type="entry name" value="PENTATRICOPEPTIDE REPEAT-CONTAINING PROTEIN"/>
    <property type="match status" value="1"/>
</dbReference>
<proteinExistence type="predicted"/>
<dbReference type="InterPro" id="IPR046960">
    <property type="entry name" value="PPR_At4g14850-like_plant"/>
</dbReference>
<evidence type="ECO:0008006" key="5">
    <source>
        <dbReference type="Google" id="ProtNLM"/>
    </source>
</evidence>
<dbReference type="GO" id="GO:0003723">
    <property type="term" value="F:RNA binding"/>
    <property type="evidence" value="ECO:0007669"/>
    <property type="project" value="InterPro"/>
</dbReference>
<accession>A0AAW1VMY8</accession>
<organism evidence="3 4">
    <name type="scientific">Rubus argutus</name>
    <name type="common">Southern blackberry</name>
    <dbReference type="NCBI Taxonomy" id="59490"/>
    <lineage>
        <taxon>Eukaryota</taxon>
        <taxon>Viridiplantae</taxon>
        <taxon>Streptophyta</taxon>
        <taxon>Embryophyta</taxon>
        <taxon>Tracheophyta</taxon>
        <taxon>Spermatophyta</taxon>
        <taxon>Magnoliopsida</taxon>
        <taxon>eudicotyledons</taxon>
        <taxon>Gunneridae</taxon>
        <taxon>Pentapetalae</taxon>
        <taxon>rosids</taxon>
        <taxon>fabids</taxon>
        <taxon>Rosales</taxon>
        <taxon>Rosaceae</taxon>
        <taxon>Rosoideae</taxon>
        <taxon>Rosoideae incertae sedis</taxon>
        <taxon>Rubus</taxon>
    </lineage>
</organism>
<feature type="repeat" description="PPR" evidence="2">
    <location>
        <begin position="256"/>
        <end position="290"/>
    </location>
</feature>
<dbReference type="EMBL" id="JBEDUW010000166">
    <property type="protein sequence ID" value="KAK9905248.1"/>
    <property type="molecule type" value="Genomic_DNA"/>
</dbReference>
<protein>
    <recommendedName>
        <fullName evidence="5">Pentatricopeptide repeat-containing protein</fullName>
    </recommendedName>
</protein>
<keyword evidence="1" id="KW-0677">Repeat</keyword>
<dbReference type="GO" id="GO:0009451">
    <property type="term" value="P:RNA modification"/>
    <property type="evidence" value="ECO:0007669"/>
    <property type="project" value="InterPro"/>
</dbReference>
<dbReference type="PANTHER" id="PTHR47926:SF507">
    <property type="entry name" value="DYW DOMAIN-CONTAINING PROTEIN"/>
    <property type="match status" value="1"/>
</dbReference>
<dbReference type="InterPro" id="IPR002885">
    <property type="entry name" value="PPR_rpt"/>
</dbReference>
<dbReference type="Pfam" id="PF01535">
    <property type="entry name" value="PPR"/>
    <property type="match status" value="4"/>
</dbReference>
<evidence type="ECO:0000256" key="1">
    <source>
        <dbReference type="ARBA" id="ARBA00022737"/>
    </source>
</evidence>
<dbReference type="Pfam" id="PF13041">
    <property type="entry name" value="PPR_2"/>
    <property type="match status" value="1"/>
</dbReference>
<feature type="repeat" description="PPR" evidence="2">
    <location>
        <begin position="154"/>
        <end position="189"/>
    </location>
</feature>
<evidence type="ECO:0000256" key="2">
    <source>
        <dbReference type="PROSITE-ProRule" id="PRU00708"/>
    </source>
</evidence>
<dbReference type="AlphaFoldDB" id="A0AAW1VMY8"/>
<reference evidence="3 4" key="1">
    <citation type="journal article" date="2023" name="G3 (Bethesda)">
        <title>A chromosome-length genome assembly and annotation of blackberry (Rubus argutus, cv. 'Hillquist').</title>
        <authorList>
            <person name="Bruna T."/>
            <person name="Aryal R."/>
            <person name="Dudchenko O."/>
            <person name="Sargent D.J."/>
            <person name="Mead D."/>
            <person name="Buti M."/>
            <person name="Cavallini A."/>
            <person name="Hytonen T."/>
            <person name="Andres J."/>
            <person name="Pham M."/>
            <person name="Weisz D."/>
            <person name="Mascagni F."/>
            <person name="Usai G."/>
            <person name="Natali L."/>
            <person name="Bassil N."/>
            <person name="Fernandez G.E."/>
            <person name="Lomsadze A."/>
            <person name="Armour M."/>
            <person name="Olukolu B."/>
            <person name="Poorten T."/>
            <person name="Britton C."/>
            <person name="Davik J."/>
            <person name="Ashrafi H."/>
            <person name="Aiden E.L."/>
            <person name="Borodovsky M."/>
            <person name="Worthington M."/>
        </authorList>
    </citation>
    <scope>NUCLEOTIDE SEQUENCE [LARGE SCALE GENOMIC DNA]</scope>
    <source>
        <strain evidence="3">PI 553951</strain>
    </source>
</reference>
<dbReference type="FunFam" id="1.25.40.10:FF:001093">
    <property type="entry name" value="Pentatricopeptide repeat-containing protein At2g34400"/>
    <property type="match status" value="1"/>
</dbReference>
<dbReference type="NCBIfam" id="TIGR00756">
    <property type="entry name" value="PPR"/>
    <property type="match status" value="3"/>
</dbReference>
<feature type="repeat" description="PPR" evidence="2">
    <location>
        <begin position="55"/>
        <end position="90"/>
    </location>
</feature>
<dbReference type="InterPro" id="IPR011990">
    <property type="entry name" value="TPR-like_helical_dom_sf"/>
</dbReference>
<dbReference type="PROSITE" id="PS51375">
    <property type="entry name" value="PPR"/>
    <property type="match status" value="3"/>
</dbReference>
<comment type="caution">
    <text evidence="3">The sequence shown here is derived from an EMBL/GenBank/DDBJ whole genome shotgun (WGS) entry which is preliminary data.</text>
</comment>
<evidence type="ECO:0000313" key="3">
    <source>
        <dbReference type="EMBL" id="KAK9905248.1"/>
    </source>
</evidence>
<name>A0AAW1VMY8_RUBAR</name>
<evidence type="ECO:0000313" key="4">
    <source>
        <dbReference type="Proteomes" id="UP001457282"/>
    </source>
</evidence>
<keyword evidence="4" id="KW-1185">Reference proteome</keyword>
<dbReference type="Proteomes" id="UP001457282">
    <property type="component" value="Unassembled WGS sequence"/>
</dbReference>
<dbReference type="InterPro" id="IPR046848">
    <property type="entry name" value="E_motif"/>
</dbReference>
<dbReference type="FunFam" id="1.25.40.10:FF:000427">
    <property type="entry name" value="Pentatricopeptide repeat-containing protein chloroplastic"/>
    <property type="match status" value="1"/>
</dbReference>
<gene>
    <name evidence="3" type="ORF">M0R45_000360</name>
</gene>
<dbReference type="Gene3D" id="1.25.40.10">
    <property type="entry name" value="Tetratricopeptide repeat domain"/>
    <property type="match status" value="4"/>
</dbReference>
<dbReference type="Pfam" id="PF20431">
    <property type="entry name" value="E_motif"/>
    <property type="match status" value="1"/>
</dbReference>